<evidence type="ECO:0000256" key="1">
    <source>
        <dbReference type="ARBA" id="ARBA00006410"/>
    </source>
</evidence>
<sequence>MANLQQEYSGVLLGILEELANMRQWLTFQDLCRMVSTRFDLENLVELRSLLFAAASQDPCFPATLFRDRVSTRGQGLSPIGVAADIVTIFNLIQMTTGAPDDSQPMRAQMILPIDHSPSPSLPGIHQLNISGRERPRAHSDSGGRPIDQHLLLPRSNYSAHKRGSLPPDPISLLSSPPIRTRAVSFSLPHTTLLYPSGQIYNEVMDNIYLPLETESESSGDSAPVEVFEDEQGSSVDQKRNIFRKDFHNQPPLIPQVTVNSESPSPSTGQKGFDNQSFETIPNPYASPATVHQSTEPRVKHESLDDLQDSTYFGPRSIPEWSPRHLQPPRTQKLLWSNKSHSLEDRIGLGIIGMGMESQGGQPPRRSTPVISNLGGSPGGESGDSGLPGGSDGVKAQGTQTDPPDTRRLRSLVHADRFSFMTSLDDPEFGEDDISAIFRFLDDISMCGSTGVLHPSDGPGAINQDTHEARRGRLGQLQRLFHSLESSDDGLKASVCKLLLRMSQIERQLGTLNDVKAEISQVLSALQRLDEKIQQPISSDGPGIGGRWLEPLSGVSSFMSHPITPSDSSDPQPLSVSEHLFPGISTSSLDWSRWNAAGELTESNKDQADSKGGKEGKKDPSSRRTSKTQLQEKGVSDSKHLNVSNSARDWTVSFSKSKDGKATHEQADESGSTAHLLSKKPSNLMEQVFNSSLFRNKDSSLTGGLASGKVLEPRLSEGRVRPVWTVDDREARISSLDLQTQESLNPNNMEFWMDDIYTPGYDALLRRKEADLRRAKVCKLLALILTAVTIIVIIVVPICTMGSRRF</sequence>
<reference evidence="10 11" key="2">
    <citation type="journal article" date="2023" name="Mol. Biol. Evol.">
        <title>Genomics of Secondarily Temperate Adaptation in the Only Non-Antarctic Icefish.</title>
        <authorList>
            <person name="Rivera-Colon A.G."/>
            <person name="Rayamajhi N."/>
            <person name="Minhas B.F."/>
            <person name="Madrigal G."/>
            <person name="Bilyk K.T."/>
            <person name="Yoon V."/>
            <person name="Hune M."/>
            <person name="Gregory S."/>
            <person name="Cheng C.H.C."/>
            <person name="Catchen J.M."/>
        </authorList>
    </citation>
    <scope>NUCLEOTIDE SEQUENCE [LARGE SCALE GENOMIC DNA]</scope>
    <source>
        <strain evidence="10">JMC-PN-2008</strain>
    </source>
</reference>
<gene>
    <name evidence="10" type="ORF">PBY51_013467</name>
</gene>
<feature type="compositionally biased region" description="Polar residues" evidence="6">
    <location>
        <begin position="559"/>
        <end position="575"/>
    </location>
</feature>
<dbReference type="InterPro" id="IPR009626">
    <property type="entry name" value="MINAR1-like_C"/>
</dbReference>
<feature type="compositionally biased region" description="Basic and acidic residues" evidence="6">
    <location>
        <begin position="295"/>
        <end position="304"/>
    </location>
</feature>
<evidence type="ECO:0000256" key="7">
    <source>
        <dbReference type="SAM" id="Phobius"/>
    </source>
</evidence>
<evidence type="ECO:0000259" key="8">
    <source>
        <dbReference type="Pfam" id="PF06789"/>
    </source>
</evidence>
<feature type="region of interest" description="Disordered" evidence="6">
    <location>
        <begin position="249"/>
        <end position="330"/>
    </location>
</feature>
<dbReference type="InterPro" id="IPR055117">
    <property type="entry name" value="MINAR1_N"/>
</dbReference>
<evidence type="ECO:0000313" key="10">
    <source>
        <dbReference type="EMBL" id="KAK5872805.1"/>
    </source>
</evidence>
<proteinExistence type="inferred from homology"/>
<feature type="region of interest" description="Disordered" evidence="6">
    <location>
        <begin position="215"/>
        <end position="235"/>
    </location>
</feature>
<dbReference type="GO" id="GO:0012505">
    <property type="term" value="C:endomembrane system"/>
    <property type="evidence" value="ECO:0007669"/>
    <property type="project" value="UniProtKB-SubCell"/>
</dbReference>
<feature type="region of interest" description="Disordered" evidence="6">
    <location>
        <begin position="654"/>
        <end position="675"/>
    </location>
</feature>
<feature type="domain" description="Major intrinsically disordered Notch2-binding receptor 1-like C-terminal" evidence="8">
    <location>
        <begin position="672"/>
        <end position="801"/>
    </location>
</feature>
<evidence type="ECO:0000256" key="6">
    <source>
        <dbReference type="SAM" id="MobiDB-lite"/>
    </source>
</evidence>
<dbReference type="PANTHER" id="PTHR31530:SF2">
    <property type="entry name" value="MAJOR INTRINSICALLY DISORDERED NOTCH2-BINDING RECEPTOR 1"/>
    <property type="match status" value="1"/>
</dbReference>
<keyword evidence="3 7" id="KW-1133">Transmembrane helix</keyword>
<feature type="region of interest" description="Disordered" evidence="6">
    <location>
        <begin position="559"/>
        <end position="579"/>
    </location>
</feature>
<comment type="similarity">
    <text evidence="1">Belongs to the MINAR family.</text>
</comment>
<dbReference type="EMBL" id="JAUZQC010000004">
    <property type="protein sequence ID" value="KAK5872805.1"/>
    <property type="molecule type" value="Genomic_DNA"/>
</dbReference>
<dbReference type="Pfam" id="PF22948">
    <property type="entry name" value="MINAR1_N"/>
    <property type="match status" value="1"/>
</dbReference>
<reference evidence="10 11" key="1">
    <citation type="journal article" date="2023" name="Genes (Basel)">
        <title>Chromosome-Level Genome Assembly and Circadian Gene Repertoire of the Patagonia Blennie Eleginops maclovinus-The Closest Ancestral Proxy of Antarctic Cryonotothenioids.</title>
        <authorList>
            <person name="Cheng C.C."/>
            <person name="Rivera-Colon A.G."/>
            <person name="Minhas B.F."/>
            <person name="Wilson L."/>
            <person name="Rayamajhi N."/>
            <person name="Vargas-Chacoff L."/>
            <person name="Catchen J.M."/>
        </authorList>
    </citation>
    <scope>NUCLEOTIDE SEQUENCE [LARGE SCALE GENOMIC DNA]</scope>
    <source>
        <strain evidence="10">JMC-PN-2008</strain>
    </source>
</reference>
<dbReference type="Proteomes" id="UP001346869">
    <property type="component" value="Unassembled WGS sequence"/>
</dbReference>
<accession>A0AAN7Y5U2</accession>
<evidence type="ECO:0000259" key="9">
    <source>
        <dbReference type="Pfam" id="PF22948"/>
    </source>
</evidence>
<feature type="compositionally biased region" description="Basic and acidic residues" evidence="6">
    <location>
        <begin position="656"/>
        <end position="667"/>
    </location>
</feature>
<feature type="region of interest" description="Disordered" evidence="6">
    <location>
        <begin position="353"/>
        <end position="408"/>
    </location>
</feature>
<keyword evidence="4 7" id="KW-0472">Membrane</keyword>
<evidence type="ECO:0000256" key="4">
    <source>
        <dbReference type="ARBA" id="ARBA00023136"/>
    </source>
</evidence>
<feature type="transmembrane region" description="Helical" evidence="7">
    <location>
        <begin position="780"/>
        <end position="800"/>
    </location>
</feature>
<evidence type="ECO:0000256" key="5">
    <source>
        <dbReference type="ARBA" id="ARBA00037847"/>
    </source>
</evidence>
<dbReference type="GO" id="GO:0008285">
    <property type="term" value="P:negative regulation of cell population proliferation"/>
    <property type="evidence" value="ECO:0007669"/>
    <property type="project" value="TreeGrafter"/>
</dbReference>
<feature type="compositionally biased region" description="Gly residues" evidence="6">
    <location>
        <begin position="376"/>
        <end position="392"/>
    </location>
</feature>
<evidence type="ECO:0008006" key="12">
    <source>
        <dbReference type="Google" id="ProtNLM"/>
    </source>
</evidence>
<dbReference type="Pfam" id="PF06789">
    <property type="entry name" value="MINAR1_C"/>
    <property type="match status" value="1"/>
</dbReference>
<dbReference type="PANTHER" id="PTHR31530">
    <property type="entry name" value="MAJOR INTRINSICALLY DISORDERED NOTCH2-BINDING RECEPTOR 1 MINAR1 FAMILY MEMBER"/>
    <property type="match status" value="1"/>
</dbReference>
<evidence type="ECO:0000256" key="2">
    <source>
        <dbReference type="ARBA" id="ARBA00022692"/>
    </source>
</evidence>
<keyword evidence="2 7" id="KW-0812">Transmembrane</keyword>
<dbReference type="GO" id="GO:0005886">
    <property type="term" value="C:plasma membrane"/>
    <property type="evidence" value="ECO:0007669"/>
    <property type="project" value="TreeGrafter"/>
</dbReference>
<feature type="compositionally biased region" description="Polar residues" evidence="6">
    <location>
        <begin position="257"/>
        <end position="280"/>
    </location>
</feature>
<feature type="compositionally biased region" description="Basic and acidic residues" evidence="6">
    <location>
        <begin position="602"/>
        <end position="622"/>
    </location>
</feature>
<dbReference type="GO" id="GO:0032007">
    <property type="term" value="P:negative regulation of TOR signaling"/>
    <property type="evidence" value="ECO:0007669"/>
    <property type="project" value="TreeGrafter"/>
</dbReference>
<evidence type="ECO:0000313" key="11">
    <source>
        <dbReference type="Proteomes" id="UP001346869"/>
    </source>
</evidence>
<protein>
    <recommendedName>
        <fullName evidence="12">Major intrinsically disordered Notch2-binding receptor 1-like C-terminal domain-containing protein</fullName>
    </recommendedName>
</protein>
<dbReference type="AlphaFoldDB" id="A0AAN7Y5U2"/>
<comment type="caution">
    <text evidence="10">The sequence shown here is derived from an EMBL/GenBank/DDBJ whole genome shotgun (WGS) entry which is preliminary data.</text>
</comment>
<name>A0AAN7Y5U2_ELEMC</name>
<organism evidence="10 11">
    <name type="scientific">Eleginops maclovinus</name>
    <name type="common">Patagonian blennie</name>
    <name type="synonym">Eleginus maclovinus</name>
    <dbReference type="NCBI Taxonomy" id="56733"/>
    <lineage>
        <taxon>Eukaryota</taxon>
        <taxon>Metazoa</taxon>
        <taxon>Chordata</taxon>
        <taxon>Craniata</taxon>
        <taxon>Vertebrata</taxon>
        <taxon>Euteleostomi</taxon>
        <taxon>Actinopterygii</taxon>
        <taxon>Neopterygii</taxon>
        <taxon>Teleostei</taxon>
        <taxon>Neoteleostei</taxon>
        <taxon>Acanthomorphata</taxon>
        <taxon>Eupercaria</taxon>
        <taxon>Perciformes</taxon>
        <taxon>Notothenioidei</taxon>
        <taxon>Eleginopidae</taxon>
        <taxon>Eleginops</taxon>
    </lineage>
</organism>
<feature type="region of interest" description="Disordered" evidence="6">
    <location>
        <begin position="600"/>
        <end position="642"/>
    </location>
</feature>
<keyword evidence="11" id="KW-1185">Reference proteome</keyword>
<dbReference type="InterPro" id="IPR039706">
    <property type="entry name" value="MINAR1-like"/>
</dbReference>
<feature type="domain" description="MINAR1 N-terminal helical" evidence="9">
    <location>
        <begin position="7"/>
        <end position="98"/>
    </location>
</feature>
<evidence type="ECO:0000256" key="3">
    <source>
        <dbReference type="ARBA" id="ARBA00022989"/>
    </source>
</evidence>
<comment type="subcellular location">
    <subcellularLocation>
        <location evidence="5">Endomembrane system</location>
        <topology evidence="5">Single-pass membrane protein</topology>
    </subcellularLocation>
</comment>